<dbReference type="HOGENOM" id="CLU_1968444_0_0_6"/>
<accession>K7A599</accession>
<protein>
    <recommendedName>
        <fullName evidence="3">AlpA family phage regulatory protein</fullName>
    </recommendedName>
</protein>
<name>K7A599_9ALTE</name>
<reference evidence="1 2" key="1">
    <citation type="journal article" date="2013" name="Genome Announc.">
        <title>Complete Genome Sequence of Glaciecola psychrophila Strain 170T.</title>
        <authorList>
            <person name="Yin J."/>
            <person name="Chen J."/>
            <person name="Liu G."/>
            <person name="Yu Y."/>
            <person name="Song L."/>
            <person name="Wang X."/>
            <person name="Qu X."/>
        </authorList>
    </citation>
    <scope>NUCLEOTIDE SEQUENCE [LARGE SCALE GENOMIC DNA]</scope>
    <source>
        <strain evidence="1 2">170</strain>
    </source>
</reference>
<dbReference type="AlphaFoldDB" id="K7A599"/>
<dbReference type="PATRIC" id="fig|1129794.4.peg.3719"/>
<evidence type="ECO:0008006" key="3">
    <source>
        <dbReference type="Google" id="ProtNLM"/>
    </source>
</evidence>
<dbReference type="OrthoDB" id="8455288at2"/>
<dbReference type="Proteomes" id="UP000011864">
    <property type="component" value="Chromosome"/>
</dbReference>
<dbReference type="Gene3D" id="1.10.238.160">
    <property type="match status" value="1"/>
</dbReference>
<organism evidence="1 2">
    <name type="scientific">Paraglaciecola psychrophila 170</name>
    <dbReference type="NCBI Taxonomy" id="1129794"/>
    <lineage>
        <taxon>Bacteria</taxon>
        <taxon>Pseudomonadati</taxon>
        <taxon>Pseudomonadota</taxon>
        <taxon>Gammaproteobacteria</taxon>
        <taxon>Alteromonadales</taxon>
        <taxon>Alteromonadaceae</taxon>
        <taxon>Paraglaciecola</taxon>
    </lineage>
</organism>
<evidence type="ECO:0000313" key="2">
    <source>
        <dbReference type="Proteomes" id="UP000011864"/>
    </source>
</evidence>
<dbReference type="EMBL" id="CP003837">
    <property type="protein sequence ID" value="AGH45842.1"/>
    <property type="molecule type" value="Genomic_DNA"/>
</dbReference>
<dbReference type="KEGG" id="gps:C427_3734"/>
<sequence length="127" mass="14748">MIAMNKKEKEYLLYYLEQLSLKLRNNISEMQQGLNHIADISKNISQEIPTSPKVMTFDPLSTDKLAEKPPECLIRIREVCLLVSVSRSTIFRMVEEGSFPKPLNLGPRFKAWQKRTVVDWIISHDDN</sequence>
<evidence type="ECO:0000313" key="1">
    <source>
        <dbReference type="EMBL" id="AGH45842.1"/>
    </source>
</evidence>
<dbReference type="eggNOG" id="COG3311">
    <property type="taxonomic scope" value="Bacteria"/>
</dbReference>
<proteinExistence type="predicted"/>
<dbReference type="Pfam" id="PF05930">
    <property type="entry name" value="Phage_AlpA"/>
    <property type="match status" value="1"/>
</dbReference>
<dbReference type="InterPro" id="IPR010260">
    <property type="entry name" value="AlpA"/>
</dbReference>
<gene>
    <name evidence="1" type="ORF">C427_3734</name>
</gene>
<keyword evidence="2" id="KW-1185">Reference proteome</keyword>